<evidence type="ECO:0000313" key="2">
    <source>
        <dbReference type="Proteomes" id="UP001244341"/>
    </source>
</evidence>
<dbReference type="PANTHER" id="PTHR13271:SF91">
    <property type="entry name" value="PROTEIN SET DOMAIN GROUP 40"/>
    <property type="match status" value="1"/>
</dbReference>
<dbReference type="Gene3D" id="3.90.1410.10">
    <property type="entry name" value="set domain protein methyltransferase, domain 1"/>
    <property type="match status" value="1"/>
</dbReference>
<evidence type="ECO:0000313" key="1">
    <source>
        <dbReference type="EMBL" id="WIA17162.1"/>
    </source>
</evidence>
<dbReference type="EMBL" id="CP126215">
    <property type="protein sequence ID" value="WIA17162.1"/>
    <property type="molecule type" value="Genomic_DNA"/>
</dbReference>
<protein>
    <submittedName>
        <fullName evidence="1">Uncharacterized protein</fullName>
    </submittedName>
</protein>
<dbReference type="PANTHER" id="PTHR13271">
    <property type="entry name" value="UNCHARACTERIZED PUTATIVE METHYLTRANSFERASE"/>
    <property type="match status" value="1"/>
</dbReference>
<name>A0ABY8U9T6_TETOB</name>
<reference evidence="1 2" key="1">
    <citation type="submission" date="2023-05" db="EMBL/GenBank/DDBJ databases">
        <title>A 100% complete, gapless, phased diploid assembly of the Scenedesmus obliquus UTEX 3031 genome.</title>
        <authorList>
            <person name="Biondi T.C."/>
            <person name="Hanschen E.R."/>
            <person name="Kwon T."/>
            <person name="Eng W."/>
            <person name="Kruse C.P.S."/>
            <person name="Koehler S.I."/>
            <person name="Kunde Y."/>
            <person name="Gleasner C.D."/>
            <person name="You Mak K.T."/>
            <person name="Polle J."/>
            <person name="Hovde B.T."/>
            <person name="Starkenburg S.R."/>
        </authorList>
    </citation>
    <scope>NUCLEOTIDE SEQUENCE [LARGE SCALE GENOMIC DNA]</scope>
    <source>
        <strain evidence="1 2">DOE0152z</strain>
    </source>
</reference>
<dbReference type="InterPro" id="IPR046341">
    <property type="entry name" value="SET_dom_sf"/>
</dbReference>
<accession>A0ABY8U9T6</accession>
<dbReference type="Proteomes" id="UP001244341">
    <property type="component" value="Chromosome 8b"/>
</dbReference>
<organism evidence="1 2">
    <name type="scientific">Tetradesmus obliquus</name>
    <name type="common">Green alga</name>
    <name type="synonym">Acutodesmus obliquus</name>
    <dbReference type="NCBI Taxonomy" id="3088"/>
    <lineage>
        <taxon>Eukaryota</taxon>
        <taxon>Viridiplantae</taxon>
        <taxon>Chlorophyta</taxon>
        <taxon>core chlorophytes</taxon>
        <taxon>Chlorophyceae</taxon>
        <taxon>CS clade</taxon>
        <taxon>Sphaeropleales</taxon>
        <taxon>Scenedesmaceae</taxon>
        <taxon>Tetradesmus</taxon>
    </lineage>
</organism>
<sequence>MCVPQQLLMSVMSARRDVQLSLVLQHHQLSSNQILAIHLLHEASKFPASFWQPYLQQLPRHFTTLMAWPQQAIQQLQLPHACEAAASAGDKARSEWQGARAALQELGLARKWRFSAGAYKIVARRSYAPAIVAAAAGAQAGCCHSC</sequence>
<keyword evidence="2" id="KW-1185">Reference proteome</keyword>
<proteinExistence type="predicted"/>
<dbReference type="InterPro" id="IPR050600">
    <property type="entry name" value="SETD3_SETD6_MTase"/>
</dbReference>
<dbReference type="SUPFAM" id="SSF82199">
    <property type="entry name" value="SET domain"/>
    <property type="match status" value="1"/>
</dbReference>
<gene>
    <name evidence="1" type="ORF">OEZ85_014047</name>
</gene>